<keyword evidence="2" id="KW-1185">Reference proteome</keyword>
<dbReference type="InterPro" id="IPR032675">
    <property type="entry name" value="LRR_dom_sf"/>
</dbReference>
<dbReference type="Gene3D" id="3.80.10.10">
    <property type="entry name" value="Ribonuclease Inhibitor"/>
    <property type="match status" value="1"/>
</dbReference>
<dbReference type="Proteomes" id="UP000606396">
    <property type="component" value="Unassembled WGS sequence"/>
</dbReference>
<comment type="caution">
    <text evidence="1">The sequence shown here is derived from an EMBL/GenBank/DDBJ whole genome shotgun (WGS) entry which is preliminary data.</text>
</comment>
<gene>
    <name evidence="1" type="ORF">H6G94_20410</name>
</gene>
<sequence length="403" mass="45863">MTNNQNEPREFDAVLGGEAPPPVQGAVLGGIEGVRNRLVNPNVEIRVEAVQNALNYQAEGLNLVIKSLRDSSRKVRQAAYNLICYRTEPQIQQVLQEYKHWDLFERIDETLIEGYIYNTFTEFYYQEVEIYDPNIGLRNPNEKAYVIDDDDITTFLREAKVNKVEALIFRGYYDLWRVLPQNIIKNIKALFYGPYDIDYQISWTAIQDISLILKAFPNLEMLLVRGGDERHTYGELWEKFISLRHEHLKVLIVETGGLGRDKIAQILSLELPALEHLELWLGSDEYGGNSSIDDLMPIFSGDLFTKLTYLGLRNSEYSDSIAVAIANSPVINTIKVLDLSLGNLSDDGAEILLNCPAVNQLDILNLYDSCLTEEMVERLQLLDVEVITDTLKSPGDRYCSVSE</sequence>
<name>A0ABR8HEC7_NOSPU</name>
<proteinExistence type="predicted"/>
<protein>
    <submittedName>
        <fullName evidence="1">HEAT repeat domain-containing protein</fullName>
    </submittedName>
</protein>
<accession>A0ABR8HEC7</accession>
<dbReference type="SUPFAM" id="SSF52047">
    <property type="entry name" value="RNI-like"/>
    <property type="match status" value="1"/>
</dbReference>
<organism evidence="1 2">
    <name type="scientific">Nostoc punctiforme FACHB-252</name>
    <dbReference type="NCBI Taxonomy" id="1357509"/>
    <lineage>
        <taxon>Bacteria</taxon>
        <taxon>Bacillati</taxon>
        <taxon>Cyanobacteriota</taxon>
        <taxon>Cyanophyceae</taxon>
        <taxon>Nostocales</taxon>
        <taxon>Nostocaceae</taxon>
        <taxon>Nostoc</taxon>
    </lineage>
</organism>
<evidence type="ECO:0000313" key="1">
    <source>
        <dbReference type="EMBL" id="MBD2613611.1"/>
    </source>
</evidence>
<reference evidence="1 2" key="1">
    <citation type="journal article" date="2020" name="ISME J.">
        <title>Comparative genomics reveals insights into cyanobacterial evolution and habitat adaptation.</title>
        <authorList>
            <person name="Chen M.Y."/>
            <person name="Teng W.K."/>
            <person name="Zhao L."/>
            <person name="Hu C.X."/>
            <person name="Zhou Y.K."/>
            <person name="Han B.P."/>
            <person name="Song L.R."/>
            <person name="Shu W.S."/>
        </authorList>
    </citation>
    <scope>NUCLEOTIDE SEQUENCE [LARGE SCALE GENOMIC DNA]</scope>
    <source>
        <strain evidence="1 2">FACHB-252</strain>
    </source>
</reference>
<evidence type="ECO:0000313" key="2">
    <source>
        <dbReference type="Proteomes" id="UP000606396"/>
    </source>
</evidence>
<dbReference type="RefSeq" id="WP_190950837.1">
    <property type="nucleotide sequence ID" value="NZ_JACJTC010000014.1"/>
</dbReference>
<dbReference type="EMBL" id="JACJTC010000014">
    <property type="protein sequence ID" value="MBD2613611.1"/>
    <property type="molecule type" value="Genomic_DNA"/>
</dbReference>